<name>A6DQK6_9BACT</name>
<evidence type="ECO:0000313" key="3">
    <source>
        <dbReference type="Proteomes" id="UP000004947"/>
    </source>
</evidence>
<evidence type="ECO:0000313" key="2">
    <source>
        <dbReference type="EMBL" id="EDM26087.1"/>
    </source>
</evidence>
<keyword evidence="1" id="KW-0732">Signal</keyword>
<dbReference type="AlphaFoldDB" id="A6DQK6"/>
<evidence type="ECO:0000256" key="1">
    <source>
        <dbReference type="SAM" id="SignalP"/>
    </source>
</evidence>
<proteinExistence type="predicted"/>
<reference evidence="2 3" key="1">
    <citation type="journal article" date="2010" name="J. Bacteriol.">
        <title>Genome sequence of Lentisphaera araneosa HTCC2155T, the type species of the order Lentisphaerales in the phylum Lentisphaerae.</title>
        <authorList>
            <person name="Thrash J.C."/>
            <person name="Cho J.C."/>
            <person name="Vergin K.L."/>
            <person name="Morris R.M."/>
            <person name="Giovannoni S.J."/>
        </authorList>
    </citation>
    <scope>NUCLEOTIDE SEQUENCE [LARGE SCALE GENOMIC DNA]</scope>
    <source>
        <strain evidence="2 3">HTCC2155</strain>
    </source>
</reference>
<gene>
    <name evidence="2" type="ORF">LNTAR_04536</name>
</gene>
<accession>A6DQK6</accession>
<dbReference type="STRING" id="313628.LNTAR_04536"/>
<dbReference type="RefSeq" id="WP_007280133.1">
    <property type="nucleotide sequence ID" value="NZ_ABCK01000020.1"/>
</dbReference>
<protein>
    <submittedName>
        <fullName evidence="2">Uncharacterized protein</fullName>
    </submittedName>
</protein>
<dbReference type="EMBL" id="ABCK01000020">
    <property type="protein sequence ID" value="EDM26087.1"/>
    <property type="molecule type" value="Genomic_DNA"/>
</dbReference>
<feature type="signal peptide" evidence="1">
    <location>
        <begin position="1"/>
        <end position="20"/>
    </location>
</feature>
<organism evidence="2 3">
    <name type="scientific">Lentisphaera araneosa HTCC2155</name>
    <dbReference type="NCBI Taxonomy" id="313628"/>
    <lineage>
        <taxon>Bacteria</taxon>
        <taxon>Pseudomonadati</taxon>
        <taxon>Lentisphaerota</taxon>
        <taxon>Lentisphaeria</taxon>
        <taxon>Lentisphaerales</taxon>
        <taxon>Lentisphaeraceae</taxon>
        <taxon>Lentisphaera</taxon>
    </lineage>
</organism>
<dbReference type="Proteomes" id="UP000004947">
    <property type="component" value="Unassembled WGS sequence"/>
</dbReference>
<feature type="chain" id="PRO_5002694250" evidence="1">
    <location>
        <begin position="21"/>
        <end position="86"/>
    </location>
</feature>
<comment type="caution">
    <text evidence="2">The sequence shown here is derived from an EMBL/GenBank/DDBJ whole genome shotgun (WGS) entry which is preliminary data.</text>
</comment>
<sequence length="86" mass="9591">MFLKRFITTFGFLAASTALAAPSGKGHTHTAGSHICDHGKDQFFTGHIHSSNHFDFNEDNQKVAKTHTHMLILWLISQIELVSSRV</sequence>
<keyword evidence="3" id="KW-1185">Reference proteome</keyword>